<organism evidence="4 5">
    <name type="scientific">Theileria equi strain WA</name>
    <dbReference type="NCBI Taxonomy" id="1537102"/>
    <lineage>
        <taxon>Eukaryota</taxon>
        <taxon>Sar</taxon>
        <taxon>Alveolata</taxon>
        <taxon>Apicomplexa</taxon>
        <taxon>Aconoidasida</taxon>
        <taxon>Piroplasmida</taxon>
        <taxon>Theileriidae</taxon>
        <taxon>Theileria</taxon>
    </lineage>
</organism>
<dbReference type="InterPro" id="IPR013584">
    <property type="entry name" value="RAP"/>
</dbReference>
<evidence type="ECO:0000259" key="3">
    <source>
        <dbReference type="PROSITE" id="PS51286"/>
    </source>
</evidence>
<dbReference type="KEGG" id="beq:BEWA_007150"/>
<feature type="signal peptide" evidence="2">
    <location>
        <begin position="1"/>
        <end position="26"/>
    </location>
</feature>
<evidence type="ECO:0000313" key="4">
    <source>
        <dbReference type="EMBL" id="AFZ81306.1"/>
    </source>
</evidence>
<dbReference type="Pfam" id="PF08373">
    <property type="entry name" value="RAP"/>
    <property type="match status" value="1"/>
</dbReference>
<dbReference type="Pfam" id="PF26188">
    <property type="entry name" value="RESC6"/>
    <property type="match status" value="1"/>
</dbReference>
<keyword evidence="5" id="KW-1185">Reference proteome</keyword>
<dbReference type="OrthoDB" id="364598at2759"/>
<feature type="compositionally biased region" description="Basic and acidic residues" evidence="1">
    <location>
        <begin position="96"/>
        <end position="105"/>
    </location>
</feature>
<feature type="region of interest" description="Disordered" evidence="1">
    <location>
        <begin position="75"/>
        <end position="105"/>
    </location>
</feature>
<proteinExistence type="predicted"/>
<dbReference type="Proteomes" id="UP000031512">
    <property type="component" value="Chromosome 3"/>
</dbReference>
<evidence type="ECO:0000256" key="1">
    <source>
        <dbReference type="SAM" id="MobiDB-lite"/>
    </source>
</evidence>
<feature type="compositionally biased region" description="Basic residues" evidence="1">
    <location>
        <begin position="75"/>
        <end position="87"/>
    </location>
</feature>
<gene>
    <name evidence="4" type="ORF">BEWA_007150</name>
</gene>
<evidence type="ECO:0000256" key="2">
    <source>
        <dbReference type="SAM" id="SignalP"/>
    </source>
</evidence>
<feature type="domain" description="RAP" evidence="3">
    <location>
        <begin position="701"/>
        <end position="762"/>
    </location>
</feature>
<dbReference type="RefSeq" id="XP_004830972.1">
    <property type="nucleotide sequence ID" value="XM_004830915.1"/>
</dbReference>
<dbReference type="eggNOG" id="ENOG502QXKA">
    <property type="taxonomic scope" value="Eukaryota"/>
</dbReference>
<evidence type="ECO:0000313" key="5">
    <source>
        <dbReference type="Proteomes" id="UP000031512"/>
    </source>
</evidence>
<dbReference type="VEuPathDB" id="PiroplasmaDB:BEWA_007150"/>
<sequence length="780" mass="90500">MIFKNANHRVYRGFSLWLLFLQLIIAENGQSSRISINTQIIGRYTHEYHTNCSILPPLTWISNSVEGPHYRKYTKSFRNPSKNHGRYSQRIASESGKSEVEATKEPDDDKVIVADIINKIVKDKNGALSNTIISPNFDDRFKDNAGMSYQRPSRKGPGLIKEKLTMADLFNRKIVAQPPSRRETEQLMSRKPWKHLEISQLIKKEKEKIKNDTTFLDGYFYKYLEDKGENKFNGVFKKNINDNKKYKFDIQELLSIWANKVAYFYMNIPKTVATLEIVKDMTESSNITPEIFKSVKDHIFYFRILKSLLKHISYVNKIRVSNHLSSDTNVLKHIPAFTPKQIVSIFSSLAFFQSKSYVLLDSLLNYVKKNISAYNCKQLTSIIGYCMKLDYKSDIILKEYISKVRHMLKNSKDTQAFNKEDILSVLSVCAKSDYMDNDLFKALAHIVQNSDNLTLAEASDFIRHFSLVQYIDEKFFDKLYGIICSGKNSLKMGIDIFNFVYSIMECHVPPPAELMDYIITRVLKNASEYNLLQLTTLLKCFSILGYYNDRLFRKVFELPIFINPPKPQVMEQIRLGLNSNSGHYSAYLLPNKTCQIDIFFANVHSAYLGYSLEYKKGTFKFSDEALENIKKIPARFHRFSNINSSGLHLDISALLKEFFSINCVMEHVTEYGLIVDLAILPESLNIPENEKEFIRTKKCSIEVHGPFHYLQKSTDVFPPPMNNKTLYKQRLLKSSGWDTKYLNYWDYVPWMRKEHKLKVLTKLLPSWVKNACGITPQDTV</sequence>
<protein>
    <recommendedName>
        <fullName evidence="3">RAP domain-containing protein</fullName>
    </recommendedName>
</protein>
<dbReference type="PROSITE" id="PS51286">
    <property type="entry name" value="RAP"/>
    <property type="match status" value="1"/>
</dbReference>
<feature type="chain" id="PRO_5003939496" description="RAP domain-containing protein" evidence="2">
    <location>
        <begin position="27"/>
        <end position="780"/>
    </location>
</feature>
<dbReference type="InterPro" id="IPR016024">
    <property type="entry name" value="ARM-type_fold"/>
</dbReference>
<keyword evidence="2" id="KW-0732">Signal</keyword>
<dbReference type="EMBL" id="CP001670">
    <property type="protein sequence ID" value="AFZ81306.1"/>
    <property type="molecule type" value="Genomic_DNA"/>
</dbReference>
<dbReference type="SUPFAM" id="SSF48371">
    <property type="entry name" value="ARM repeat"/>
    <property type="match status" value="1"/>
</dbReference>
<dbReference type="GeneID" id="15805232"/>
<dbReference type="InterPro" id="IPR058917">
    <property type="entry name" value="RESC6_dom"/>
</dbReference>
<name>L0B233_THEEQ</name>
<accession>L0B233</accession>
<reference evidence="4 5" key="1">
    <citation type="journal article" date="2012" name="BMC Genomics">
        <title>Comparative genomic analysis and phylogenetic position of Theileria equi.</title>
        <authorList>
            <person name="Kappmeyer L.S."/>
            <person name="Thiagarajan M."/>
            <person name="Herndon D.R."/>
            <person name="Ramsay J.D."/>
            <person name="Caler E."/>
            <person name="Djikeng A."/>
            <person name="Gillespie J.J."/>
            <person name="Lau A.O."/>
            <person name="Roalson E.H."/>
            <person name="Silva J.C."/>
            <person name="Silva M.G."/>
            <person name="Suarez C.E."/>
            <person name="Ueti M.W."/>
            <person name="Nene V.M."/>
            <person name="Mealey R.H."/>
            <person name="Knowles D.P."/>
            <person name="Brayton K.A."/>
        </authorList>
    </citation>
    <scope>NUCLEOTIDE SEQUENCE [LARGE SCALE GENOMIC DNA]</scope>
    <source>
        <strain evidence="4 5">WA</strain>
    </source>
</reference>
<dbReference type="AlphaFoldDB" id="L0B233"/>